<gene>
    <name evidence="2" type="ORF">D9Q98_005988</name>
</gene>
<proteinExistence type="predicted"/>
<feature type="compositionally biased region" description="Low complexity" evidence="1">
    <location>
        <begin position="17"/>
        <end position="30"/>
    </location>
</feature>
<protein>
    <submittedName>
        <fullName evidence="2">Uncharacterized protein</fullName>
    </submittedName>
</protein>
<accession>A0A9D4TWU3</accession>
<dbReference type="AlphaFoldDB" id="A0A9D4TWU3"/>
<feature type="region of interest" description="Disordered" evidence="1">
    <location>
        <begin position="202"/>
        <end position="231"/>
    </location>
</feature>
<evidence type="ECO:0000313" key="2">
    <source>
        <dbReference type="EMBL" id="KAI3436572.1"/>
    </source>
</evidence>
<feature type="compositionally biased region" description="Polar residues" evidence="1">
    <location>
        <begin position="202"/>
        <end position="212"/>
    </location>
</feature>
<feature type="region of interest" description="Disordered" evidence="1">
    <location>
        <begin position="149"/>
        <end position="178"/>
    </location>
</feature>
<evidence type="ECO:0000256" key="1">
    <source>
        <dbReference type="SAM" id="MobiDB-lite"/>
    </source>
</evidence>
<comment type="caution">
    <text evidence="2">The sequence shown here is derived from an EMBL/GenBank/DDBJ whole genome shotgun (WGS) entry which is preliminary data.</text>
</comment>
<evidence type="ECO:0000313" key="3">
    <source>
        <dbReference type="Proteomes" id="UP001055712"/>
    </source>
</evidence>
<dbReference type="OrthoDB" id="10562760at2759"/>
<organism evidence="2 3">
    <name type="scientific">Chlorella vulgaris</name>
    <name type="common">Green alga</name>
    <dbReference type="NCBI Taxonomy" id="3077"/>
    <lineage>
        <taxon>Eukaryota</taxon>
        <taxon>Viridiplantae</taxon>
        <taxon>Chlorophyta</taxon>
        <taxon>core chlorophytes</taxon>
        <taxon>Trebouxiophyceae</taxon>
        <taxon>Chlorellales</taxon>
        <taxon>Chlorellaceae</taxon>
        <taxon>Chlorella clade</taxon>
        <taxon>Chlorella</taxon>
    </lineage>
</organism>
<feature type="region of interest" description="Disordered" evidence="1">
    <location>
        <begin position="1"/>
        <end position="39"/>
    </location>
</feature>
<name>A0A9D4TWU3_CHLVU</name>
<dbReference type="EMBL" id="SIDB01000002">
    <property type="protein sequence ID" value="KAI3436572.1"/>
    <property type="molecule type" value="Genomic_DNA"/>
</dbReference>
<keyword evidence="3" id="KW-1185">Reference proteome</keyword>
<sequence>MWLLVRRRAQRRRERQQAAAAASAAAAQQQHDPRRQRTDDVHRMIEEKRSAARVARKPFLVVHPSGDAEVAFQDAAAPCKASIPAHRSSEEGSGQAGLIKAQPHAYSSEPAAYAQGLLSRRALVAAAALSGRTHSGISDMSYDASDIAAADEEAAERQAAEQPGDGLGRHSHLQPQQLEQHDWHWQGDSSVTLPAPVSGLSRHSSLAASTQALPPDRLPTSSAAGGEAGQAATGTLLLTRLARHHAAHPELGSDNNV</sequence>
<feature type="compositionally biased region" description="Low complexity" evidence="1">
    <location>
        <begin position="220"/>
        <end position="231"/>
    </location>
</feature>
<dbReference type="Proteomes" id="UP001055712">
    <property type="component" value="Unassembled WGS sequence"/>
</dbReference>
<reference evidence="2" key="1">
    <citation type="journal article" date="2019" name="Plant J.">
        <title>Chlorella vulgaris genome assembly and annotation reveals the molecular basis for metabolic acclimation to high light conditions.</title>
        <authorList>
            <person name="Cecchin M."/>
            <person name="Marcolungo L."/>
            <person name="Rossato M."/>
            <person name="Girolomoni L."/>
            <person name="Cosentino E."/>
            <person name="Cuine S."/>
            <person name="Li-Beisson Y."/>
            <person name="Delledonne M."/>
            <person name="Ballottari M."/>
        </authorList>
    </citation>
    <scope>NUCLEOTIDE SEQUENCE</scope>
    <source>
        <strain evidence="2">211/11P</strain>
    </source>
</reference>
<reference evidence="2" key="2">
    <citation type="submission" date="2020-11" db="EMBL/GenBank/DDBJ databases">
        <authorList>
            <person name="Cecchin M."/>
            <person name="Marcolungo L."/>
            <person name="Rossato M."/>
            <person name="Girolomoni L."/>
            <person name="Cosentino E."/>
            <person name="Cuine S."/>
            <person name="Li-Beisson Y."/>
            <person name="Delledonne M."/>
            <person name="Ballottari M."/>
        </authorList>
    </citation>
    <scope>NUCLEOTIDE SEQUENCE</scope>
    <source>
        <strain evidence="2">211/11P</strain>
        <tissue evidence="2">Whole cell</tissue>
    </source>
</reference>
<feature type="compositionally biased region" description="Basic residues" evidence="1">
    <location>
        <begin position="1"/>
        <end position="14"/>
    </location>
</feature>